<evidence type="ECO:0000313" key="2">
    <source>
        <dbReference type="Proteomes" id="UP000292082"/>
    </source>
</evidence>
<protein>
    <submittedName>
        <fullName evidence="1">Uncharacterized protein</fullName>
    </submittedName>
</protein>
<keyword evidence="2" id="KW-1185">Reference proteome</keyword>
<dbReference type="AlphaFoldDB" id="A0A4Q9PV90"/>
<evidence type="ECO:0000313" key="1">
    <source>
        <dbReference type="EMBL" id="TBU58410.1"/>
    </source>
</evidence>
<dbReference type="STRING" id="114155.A0A4Q9PV90"/>
<organism evidence="1 2">
    <name type="scientific">Dichomitus squalens</name>
    <dbReference type="NCBI Taxonomy" id="114155"/>
    <lineage>
        <taxon>Eukaryota</taxon>
        <taxon>Fungi</taxon>
        <taxon>Dikarya</taxon>
        <taxon>Basidiomycota</taxon>
        <taxon>Agaricomycotina</taxon>
        <taxon>Agaricomycetes</taxon>
        <taxon>Polyporales</taxon>
        <taxon>Polyporaceae</taxon>
        <taxon>Dichomitus</taxon>
    </lineage>
</organism>
<dbReference type="Proteomes" id="UP000292082">
    <property type="component" value="Unassembled WGS sequence"/>
</dbReference>
<accession>A0A4Q9PV90</accession>
<sequence length="341" mass="37930">MDSTTPLSNLPPELIISIFEIASCDHQQAALSISRVSTWARKIALPHLFSTVIYRSRPAFAHGMSSGARDPRTARPSHSQCWGPLVRNLWLESSGISNASNEEALIRACENVENLALMSQSLPVLAASIQAENAARRGANSKGSLSSSDPSHCRLRSITLITHTFRFVWDSLVGLQVQDGSQLLHNITHLHILDLTISSFTPHNLLPNLTHLALPYLDLGIDFKQDALRLSPGALGHRALQMIVLTVAEEKWLNNPWYHIARYPGQTPSPKPMFRLLVRWAREKDERIHVVLSPQIGDDPCKEWVKAARGGQSLWEVAAKTRADDSHGLGLPDAFPKNRWR</sequence>
<proteinExistence type="predicted"/>
<reference evidence="1 2" key="1">
    <citation type="submission" date="2019-01" db="EMBL/GenBank/DDBJ databases">
        <title>Draft genome sequences of three monokaryotic isolates of the white-rot basidiomycete fungus Dichomitus squalens.</title>
        <authorList>
            <consortium name="DOE Joint Genome Institute"/>
            <person name="Lopez S.C."/>
            <person name="Andreopoulos B."/>
            <person name="Pangilinan J."/>
            <person name="Lipzen A."/>
            <person name="Riley R."/>
            <person name="Ahrendt S."/>
            <person name="Ng V."/>
            <person name="Barry K."/>
            <person name="Daum C."/>
            <person name="Grigoriev I.V."/>
            <person name="Hilden K.S."/>
            <person name="Makela M.R."/>
            <person name="de Vries R.P."/>
        </authorList>
    </citation>
    <scope>NUCLEOTIDE SEQUENCE [LARGE SCALE GENOMIC DNA]</scope>
    <source>
        <strain evidence="1 2">CBS 464.89</strain>
    </source>
</reference>
<dbReference type="EMBL" id="ML145125">
    <property type="protein sequence ID" value="TBU58410.1"/>
    <property type="molecule type" value="Genomic_DNA"/>
</dbReference>
<gene>
    <name evidence="1" type="ORF">BD310DRAFT_819576</name>
</gene>
<name>A0A4Q9PV90_9APHY</name>